<dbReference type="EMBL" id="MFIQ01000007">
    <property type="protein sequence ID" value="OGF93700.1"/>
    <property type="molecule type" value="Genomic_DNA"/>
</dbReference>
<dbReference type="InterPro" id="IPR036866">
    <property type="entry name" value="RibonucZ/Hydroxyglut_hydro"/>
</dbReference>
<name>A0A1F5Y0T6_9BACT</name>
<dbReference type="AlphaFoldDB" id="A0A1F5Y0T6"/>
<reference evidence="1 2" key="1">
    <citation type="journal article" date="2016" name="Nat. Commun.">
        <title>Thousands of microbial genomes shed light on interconnected biogeochemical processes in an aquifer system.</title>
        <authorList>
            <person name="Anantharaman K."/>
            <person name="Brown C.T."/>
            <person name="Hug L.A."/>
            <person name="Sharon I."/>
            <person name="Castelle C.J."/>
            <person name="Probst A.J."/>
            <person name="Thomas B.C."/>
            <person name="Singh A."/>
            <person name="Wilkins M.J."/>
            <person name="Karaoz U."/>
            <person name="Brodie E.L."/>
            <person name="Williams K.H."/>
            <person name="Hubbard S.S."/>
            <person name="Banfield J.F."/>
        </authorList>
    </citation>
    <scope>NUCLEOTIDE SEQUENCE [LARGE SCALE GENOMIC DNA]</scope>
</reference>
<dbReference type="PANTHER" id="PTHR43546">
    <property type="entry name" value="UPF0173 METAL-DEPENDENT HYDROLASE MJ1163-RELATED"/>
    <property type="match status" value="1"/>
</dbReference>
<dbReference type="GO" id="GO:0016787">
    <property type="term" value="F:hydrolase activity"/>
    <property type="evidence" value="ECO:0007669"/>
    <property type="project" value="UniProtKB-KW"/>
</dbReference>
<accession>A0A1F5Y0T6</accession>
<dbReference type="SUPFAM" id="SSF56281">
    <property type="entry name" value="Metallo-hydrolase/oxidoreductase"/>
    <property type="match status" value="1"/>
</dbReference>
<comment type="caution">
    <text evidence="1">The sequence shown here is derived from an EMBL/GenBank/DDBJ whole genome shotgun (WGS) entry which is preliminary data.</text>
</comment>
<dbReference type="Gene3D" id="3.60.15.10">
    <property type="entry name" value="Ribonuclease Z/Hydroxyacylglutathione hydrolase-like"/>
    <property type="match status" value="1"/>
</dbReference>
<dbReference type="Pfam" id="PF13483">
    <property type="entry name" value="Lactamase_B_3"/>
    <property type="match status" value="1"/>
</dbReference>
<organism evidence="1 2">
    <name type="scientific">Candidatus Giovannonibacteria bacterium RIFCSPLOWO2_12_FULL_44_15</name>
    <dbReference type="NCBI Taxonomy" id="1798364"/>
    <lineage>
        <taxon>Bacteria</taxon>
        <taxon>Candidatus Giovannoniibacteriota</taxon>
    </lineage>
</organism>
<dbReference type="PANTHER" id="PTHR43546:SF8">
    <property type="entry name" value="METALLO-BETA-LACTAMASE DOMAIN-CONTAINING PROTEIN"/>
    <property type="match status" value="1"/>
</dbReference>
<evidence type="ECO:0000313" key="1">
    <source>
        <dbReference type="EMBL" id="OGF93700.1"/>
    </source>
</evidence>
<gene>
    <name evidence="1" type="ORF">A3G54_02025</name>
</gene>
<dbReference type="Proteomes" id="UP000178894">
    <property type="component" value="Unassembled WGS sequence"/>
</dbReference>
<protein>
    <submittedName>
        <fullName evidence="1">MBL fold metallo-hydrolase</fullName>
    </submittedName>
</protein>
<keyword evidence="1" id="KW-0378">Hydrolase</keyword>
<evidence type="ECO:0000313" key="2">
    <source>
        <dbReference type="Proteomes" id="UP000178894"/>
    </source>
</evidence>
<proteinExistence type="predicted"/>
<sequence length="223" mass="24310">MAGDAVTVHPVSHATAWIKWGDEIIYTDPIGRASAFEGVPKPTLILLTDVHGDHLSTSTLDAVIGSAALIVPKAVGDMLPANLSSRAKVLANGEKIEQNGFSIEAIPMYNIPEKKDAFHTKGRGNGYVIERDSFRVYVAGDTVDTPEMRALKNIDIALIPMNLPYTMDVEEASRAVLAFAPKKAYPYHYRGPGGLSDVQKFKELVMSANSNIEVVLLNWYPTQ</sequence>
<dbReference type="InterPro" id="IPR050114">
    <property type="entry name" value="UPF0173_UPF0282_UlaG_hydrolase"/>
</dbReference>